<dbReference type="PANTHER" id="PTHR30572">
    <property type="entry name" value="MEMBRANE COMPONENT OF TRANSPORTER-RELATED"/>
    <property type="match status" value="1"/>
</dbReference>
<dbReference type="RefSeq" id="WP_182846354.1">
    <property type="nucleotide sequence ID" value="NZ_JACJIA010000008.1"/>
</dbReference>
<dbReference type="Pfam" id="PF02687">
    <property type="entry name" value="FtsX"/>
    <property type="match status" value="2"/>
</dbReference>
<feature type="transmembrane region" description="Helical" evidence="7">
    <location>
        <begin position="388"/>
        <end position="408"/>
    </location>
</feature>
<keyword evidence="4 7" id="KW-1133">Transmembrane helix</keyword>
<dbReference type="GO" id="GO:0022857">
    <property type="term" value="F:transmembrane transporter activity"/>
    <property type="evidence" value="ECO:0007669"/>
    <property type="project" value="TreeGrafter"/>
</dbReference>
<comment type="subcellular location">
    <subcellularLocation>
        <location evidence="1">Cell membrane</location>
        <topology evidence="1">Multi-pass membrane protein</topology>
    </subcellularLocation>
</comment>
<dbReference type="InterPro" id="IPR050250">
    <property type="entry name" value="Macrolide_Exporter_MacB"/>
</dbReference>
<feature type="domain" description="ABC3 transporter permease C-terminal" evidence="8">
    <location>
        <begin position="676"/>
        <end position="787"/>
    </location>
</feature>
<evidence type="ECO:0000256" key="2">
    <source>
        <dbReference type="ARBA" id="ARBA00022475"/>
    </source>
</evidence>
<evidence type="ECO:0000256" key="6">
    <source>
        <dbReference type="ARBA" id="ARBA00038076"/>
    </source>
</evidence>
<name>A0A7W3LU26_ACTNM</name>
<feature type="transmembrane region" description="Helical" evidence="7">
    <location>
        <begin position="469"/>
        <end position="490"/>
    </location>
</feature>
<proteinExistence type="inferred from homology"/>
<dbReference type="InterPro" id="IPR003838">
    <property type="entry name" value="ABC3_permease_C"/>
</dbReference>
<organism evidence="9 10">
    <name type="scientific">Actinomadura namibiensis</name>
    <dbReference type="NCBI Taxonomy" id="182080"/>
    <lineage>
        <taxon>Bacteria</taxon>
        <taxon>Bacillati</taxon>
        <taxon>Actinomycetota</taxon>
        <taxon>Actinomycetes</taxon>
        <taxon>Streptosporangiales</taxon>
        <taxon>Thermomonosporaceae</taxon>
        <taxon>Actinomadura</taxon>
    </lineage>
</organism>
<dbReference type="AlphaFoldDB" id="A0A7W3LU26"/>
<comment type="similarity">
    <text evidence="6">Belongs to the ABC-4 integral membrane protein family.</text>
</comment>
<gene>
    <name evidence="9" type="ORF">HNR61_005916</name>
</gene>
<comment type="caution">
    <text evidence="9">The sequence shown here is derived from an EMBL/GenBank/DDBJ whole genome shotgun (WGS) entry which is preliminary data.</text>
</comment>
<evidence type="ECO:0000256" key="7">
    <source>
        <dbReference type="SAM" id="Phobius"/>
    </source>
</evidence>
<dbReference type="Proteomes" id="UP000572680">
    <property type="component" value="Unassembled WGS sequence"/>
</dbReference>
<evidence type="ECO:0000256" key="1">
    <source>
        <dbReference type="ARBA" id="ARBA00004651"/>
    </source>
</evidence>
<keyword evidence="10" id="KW-1185">Reference proteome</keyword>
<accession>A0A7W3LU26</accession>
<feature type="transmembrane region" description="Helical" evidence="7">
    <location>
        <begin position="760"/>
        <end position="780"/>
    </location>
</feature>
<reference evidence="9 10" key="1">
    <citation type="submission" date="2020-08" db="EMBL/GenBank/DDBJ databases">
        <title>Genomic Encyclopedia of Type Strains, Phase IV (KMG-IV): sequencing the most valuable type-strain genomes for metagenomic binning, comparative biology and taxonomic classification.</title>
        <authorList>
            <person name="Goeker M."/>
        </authorList>
    </citation>
    <scope>NUCLEOTIDE SEQUENCE [LARGE SCALE GENOMIC DNA]</scope>
    <source>
        <strain evidence="9 10">DSM 44197</strain>
    </source>
</reference>
<dbReference type="PANTHER" id="PTHR30572:SF4">
    <property type="entry name" value="ABC TRANSPORTER PERMEASE YTRF"/>
    <property type="match status" value="1"/>
</dbReference>
<feature type="transmembrane region" description="Helical" evidence="7">
    <location>
        <begin position="724"/>
        <end position="748"/>
    </location>
</feature>
<evidence type="ECO:0000256" key="5">
    <source>
        <dbReference type="ARBA" id="ARBA00023136"/>
    </source>
</evidence>
<evidence type="ECO:0000313" key="10">
    <source>
        <dbReference type="Proteomes" id="UP000572680"/>
    </source>
</evidence>
<protein>
    <submittedName>
        <fullName evidence="9">Putative ABC transport system permease protein</fullName>
    </submittedName>
</protein>
<feature type="transmembrane region" description="Helical" evidence="7">
    <location>
        <begin position="675"/>
        <end position="697"/>
    </location>
</feature>
<evidence type="ECO:0000256" key="4">
    <source>
        <dbReference type="ARBA" id="ARBA00022989"/>
    </source>
</evidence>
<evidence type="ECO:0000259" key="8">
    <source>
        <dbReference type="Pfam" id="PF02687"/>
    </source>
</evidence>
<dbReference type="EMBL" id="JACJIA010000008">
    <property type="protein sequence ID" value="MBA8954262.1"/>
    <property type="molecule type" value="Genomic_DNA"/>
</dbReference>
<feature type="transmembrane region" description="Helical" evidence="7">
    <location>
        <begin position="339"/>
        <end position="357"/>
    </location>
</feature>
<dbReference type="GO" id="GO:0005886">
    <property type="term" value="C:plasma membrane"/>
    <property type="evidence" value="ECO:0007669"/>
    <property type="project" value="UniProtKB-SubCell"/>
</dbReference>
<keyword evidence="3 7" id="KW-0812">Transmembrane</keyword>
<keyword evidence="5 7" id="KW-0472">Membrane</keyword>
<feature type="transmembrane region" description="Helical" evidence="7">
    <location>
        <begin position="297"/>
        <end position="319"/>
    </location>
</feature>
<feature type="domain" description="ABC3 transporter permease C-terminal" evidence="8">
    <location>
        <begin position="251"/>
        <end position="362"/>
    </location>
</feature>
<evidence type="ECO:0000313" key="9">
    <source>
        <dbReference type="EMBL" id="MBA8954262.1"/>
    </source>
</evidence>
<sequence>MLSLAWSTLRHRKAAFAGAFVALFCAAAMVCACGMLLDTGLRGTVKPERYAGAPIVVAGDPETRFQKRKVKDDEVKTKVKSKPNTARAWIPAELAERLRGVPGVRSVVTEVSFPVPGTGAEGHGWESAALTPFTLRAGRAPVADGEIVVDAGGPGVGARVGSYRVVGVTRERLEHQRVVFLSTGEARRLAVRAGKVNAVGVWPAGAEGAVREAVRGSGAVVQVGDGRGRVEFLGADGARARLVSMGAALGGTSLIVALLSVVGTFGLAMQQRERELALLRAVAMTPRQLRKMIGSEALVLGLAAAVPGALAGMLLGGWLHGAFTGLGAIPANLPLSVGVFPPVAAVAATVPAAWLAARVAARRVARLRPVEALGEASGAVTRVPWARVAGGVVALAVGAVLTGVLASVRTDAAAGPLTPLTALAWTTAVTLLGPVLARVVLGPPALALAPLPGTGGLASLNLRAGARRLAPVVAPLTLMIALSSTLLFAGTTLTGAGERQAREGTLATHVIGPGVPARAAEAVRRVPGVRAATEVLHTRVRAINSPYSVQGVTAEGLEATMDLGVTSGSLAELGNGTMAAREGVGMKVGDRVSFSMADGTPVTLRVVAVYRRGLGFGDLTLPHALVAAHVDAPLSTVLVAAPGVPRDALAAAAGAPVRDRAAAVERGDGGAVNRLALGLIVAFAAITMVNTLAMAVAGRSRELALLRLVGATRRQVLRMVRLETLAVVLVAAVLGTLVALVTLVAYSSGMTGTATPHVPVLGYLGIVGGAGLLALLAAALPARAALRPAPVEGLGVRE</sequence>
<keyword evidence="2" id="KW-1003">Cell membrane</keyword>
<evidence type="ECO:0000256" key="3">
    <source>
        <dbReference type="ARBA" id="ARBA00022692"/>
    </source>
</evidence>